<dbReference type="Gene3D" id="1.10.287.1120">
    <property type="entry name" value="Bipartite methylase S protein"/>
    <property type="match status" value="1"/>
</dbReference>
<comment type="caution">
    <text evidence="5">The sequence shown here is derived from an EMBL/GenBank/DDBJ whole genome shotgun (WGS) entry which is preliminary data.</text>
</comment>
<keyword evidence="3" id="KW-0238">DNA-binding</keyword>
<organism evidence="5 6">
    <name type="scientific">Nitrosomonas supralitoralis</name>
    <dbReference type="NCBI Taxonomy" id="2116706"/>
    <lineage>
        <taxon>Bacteria</taxon>
        <taxon>Pseudomonadati</taxon>
        <taxon>Pseudomonadota</taxon>
        <taxon>Betaproteobacteria</taxon>
        <taxon>Nitrosomonadales</taxon>
        <taxon>Nitrosomonadaceae</taxon>
        <taxon>Nitrosomonas</taxon>
    </lineage>
</organism>
<feature type="domain" description="Type I restriction modification DNA specificity" evidence="4">
    <location>
        <begin position="10"/>
        <end position="74"/>
    </location>
</feature>
<dbReference type="InterPro" id="IPR000055">
    <property type="entry name" value="Restrct_endonuc_typeI_TRD"/>
</dbReference>
<proteinExistence type="inferred from homology"/>
<dbReference type="Proteomes" id="UP000241912">
    <property type="component" value="Unassembled WGS sequence"/>
</dbReference>
<evidence type="ECO:0000256" key="1">
    <source>
        <dbReference type="ARBA" id="ARBA00010923"/>
    </source>
</evidence>
<evidence type="ECO:0000256" key="2">
    <source>
        <dbReference type="ARBA" id="ARBA00022747"/>
    </source>
</evidence>
<evidence type="ECO:0000259" key="4">
    <source>
        <dbReference type="Pfam" id="PF01420"/>
    </source>
</evidence>
<dbReference type="GO" id="GO:0003677">
    <property type="term" value="F:DNA binding"/>
    <property type="evidence" value="ECO:0007669"/>
    <property type="project" value="UniProtKB-KW"/>
</dbReference>
<keyword evidence="6" id="KW-1185">Reference proteome</keyword>
<dbReference type="Gene3D" id="3.90.220.20">
    <property type="entry name" value="DNA methylase specificity domains"/>
    <property type="match status" value="1"/>
</dbReference>
<dbReference type="Pfam" id="PF01420">
    <property type="entry name" value="Methylase_S"/>
    <property type="match status" value="1"/>
</dbReference>
<evidence type="ECO:0000313" key="5">
    <source>
        <dbReference type="EMBL" id="PSJ18292.1"/>
    </source>
</evidence>
<protein>
    <recommendedName>
        <fullName evidence="4">Type I restriction modification DNA specificity domain-containing protein</fullName>
    </recommendedName>
</protein>
<accession>A0A2P7NXV6</accession>
<sequence>MLGNPVKQLSPIFLFLPYIKELNRNIEGIRDEKVISCKYFSEILLPFPSLSEQTKIANFLAAIIDKITHTKIQLNALKLYKKEFLQQLFV</sequence>
<dbReference type="AlphaFoldDB" id="A0A2P7NXV6"/>
<evidence type="ECO:0000313" key="6">
    <source>
        <dbReference type="Proteomes" id="UP000241912"/>
    </source>
</evidence>
<dbReference type="OrthoDB" id="5298944at2"/>
<gene>
    <name evidence="5" type="ORF">C7H79_03645</name>
</gene>
<dbReference type="GO" id="GO:0009307">
    <property type="term" value="P:DNA restriction-modification system"/>
    <property type="evidence" value="ECO:0007669"/>
    <property type="project" value="UniProtKB-KW"/>
</dbReference>
<dbReference type="SUPFAM" id="SSF116734">
    <property type="entry name" value="DNA methylase specificity domain"/>
    <property type="match status" value="1"/>
</dbReference>
<comment type="similarity">
    <text evidence="1">Belongs to the type-I restriction system S methylase family.</text>
</comment>
<dbReference type="EMBL" id="PXXU01000007">
    <property type="protein sequence ID" value="PSJ18292.1"/>
    <property type="molecule type" value="Genomic_DNA"/>
</dbReference>
<keyword evidence="2" id="KW-0680">Restriction system</keyword>
<dbReference type="InterPro" id="IPR044946">
    <property type="entry name" value="Restrct_endonuc_typeI_TRD_sf"/>
</dbReference>
<name>A0A2P7NXV6_9PROT</name>
<evidence type="ECO:0000256" key="3">
    <source>
        <dbReference type="ARBA" id="ARBA00023125"/>
    </source>
</evidence>
<reference evidence="5 6" key="1">
    <citation type="submission" date="2018-03" db="EMBL/GenBank/DDBJ databases">
        <title>Draft genome of Nitrosomonas supralitoralis APG5.</title>
        <authorList>
            <person name="Urakawa H."/>
            <person name="Lopez J.V."/>
        </authorList>
    </citation>
    <scope>NUCLEOTIDE SEQUENCE [LARGE SCALE GENOMIC DNA]</scope>
    <source>
        <strain evidence="5 6">APG5</strain>
    </source>
</reference>